<evidence type="ECO:0000313" key="14">
    <source>
        <dbReference type="Proteomes" id="UP000184032"/>
    </source>
</evidence>
<comment type="function">
    <text evidence="10 11">Phosphorylation of dTMP to form dTDP in both de novo and salvage pathways of dTTP synthesis.</text>
</comment>
<dbReference type="GO" id="GO:0004798">
    <property type="term" value="F:dTMP kinase activity"/>
    <property type="evidence" value="ECO:0007669"/>
    <property type="project" value="UniProtKB-UniRule"/>
</dbReference>
<dbReference type="EC" id="2.7.4.9" evidence="2 11"/>
<evidence type="ECO:0000256" key="1">
    <source>
        <dbReference type="ARBA" id="ARBA00009776"/>
    </source>
</evidence>
<protein>
    <recommendedName>
        <fullName evidence="3 11">Thymidylate kinase</fullName>
        <ecNumber evidence="2 11">2.7.4.9</ecNumber>
    </recommendedName>
    <alternativeName>
        <fullName evidence="11">dTMP kinase</fullName>
    </alternativeName>
</protein>
<feature type="binding site" evidence="11">
    <location>
        <begin position="10"/>
        <end position="17"/>
    </location>
    <ligand>
        <name>ATP</name>
        <dbReference type="ChEBI" id="CHEBI:30616"/>
    </ligand>
</feature>
<evidence type="ECO:0000256" key="9">
    <source>
        <dbReference type="ARBA" id="ARBA00048743"/>
    </source>
</evidence>
<dbReference type="PROSITE" id="PS01331">
    <property type="entry name" value="THYMIDYLATE_KINASE"/>
    <property type="match status" value="1"/>
</dbReference>
<dbReference type="InterPro" id="IPR018095">
    <property type="entry name" value="Thymidylate_kin_CS"/>
</dbReference>
<feature type="domain" description="Thymidylate kinase-like" evidence="12">
    <location>
        <begin position="8"/>
        <end position="191"/>
    </location>
</feature>
<dbReference type="InterPro" id="IPR039430">
    <property type="entry name" value="Thymidylate_kin-like_dom"/>
</dbReference>
<evidence type="ECO:0000256" key="7">
    <source>
        <dbReference type="ARBA" id="ARBA00022777"/>
    </source>
</evidence>
<keyword evidence="5 11" id="KW-0545">Nucleotide biosynthesis</keyword>
<dbReference type="PANTHER" id="PTHR10344:SF4">
    <property type="entry name" value="UMP-CMP KINASE 2, MITOCHONDRIAL"/>
    <property type="match status" value="1"/>
</dbReference>
<evidence type="ECO:0000313" key="13">
    <source>
        <dbReference type="EMBL" id="SHH31133.1"/>
    </source>
</evidence>
<proteinExistence type="inferred from homology"/>
<keyword evidence="8 11" id="KW-0067">ATP-binding</keyword>
<dbReference type="PANTHER" id="PTHR10344">
    <property type="entry name" value="THYMIDYLATE KINASE"/>
    <property type="match status" value="1"/>
</dbReference>
<keyword evidence="6 11" id="KW-0547">Nucleotide-binding</keyword>
<keyword evidence="4 11" id="KW-0808">Transferase</keyword>
<dbReference type="NCBIfam" id="TIGR00041">
    <property type="entry name" value="DTMP_kinase"/>
    <property type="match status" value="1"/>
</dbReference>
<dbReference type="CDD" id="cd01672">
    <property type="entry name" value="TMPK"/>
    <property type="match status" value="1"/>
</dbReference>
<reference evidence="13 14" key="1">
    <citation type="submission" date="2016-11" db="EMBL/GenBank/DDBJ databases">
        <authorList>
            <person name="Jaros S."/>
            <person name="Januszkiewicz K."/>
            <person name="Wedrychowicz H."/>
        </authorList>
    </citation>
    <scope>NUCLEOTIDE SEQUENCE [LARGE SCALE GENOMIC DNA]</scope>
    <source>
        <strain evidence="13 14">DSM 21120</strain>
    </source>
</reference>
<name>A0A1M5RZ98_9FIRM</name>
<accession>A0A1M5RZ98</accession>
<evidence type="ECO:0000256" key="6">
    <source>
        <dbReference type="ARBA" id="ARBA00022741"/>
    </source>
</evidence>
<keyword evidence="14" id="KW-1185">Reference proteome</keyword>
<dbReference type="Pfam" id="PF02223">
    <property type="entry name" value="Thymidylate_kin"/>
    <property type="match status" value="1"/>
</dbReference>
<dbReference type="GO" id="GO:0005524">
    <property type="term" value="F:ATP binding"/>
    <property type="evidence" value="ECO:0007669"/>
    <property type="project" value="UniProtKB-UniRule"/>
</dbReference>
<dbReference type="GO" id="GO:0006227">
    <property type="term" value="P:dUDP biosynthetic process"/>
    <property type="evidence" value="ECO:0007669"/>
    <property type="project" value="TreeGrafter"/>
</dbReference>
<comment type="catalytic activity">
    <reaction evidence="9 11">
        <text>dTMP + ATP = dTDP + ADP</text>
        <dbReference type="Rhea" id="RHEA:13517"/>
        <dbReference type="ChEBI" id="CHEBI:30616"/>
        <dbReference type="ChEBI" id="CHEBI:58369"/>
        <dbReference type="ChEBI" id="CHEBI:63528"/>
        <dbReference type="ChEBI" id="CHEBI:456216"/>
        <dbReference type="EC" id="2.7.4.9"/>
    </reaction>
</comment>
<dbReference type="GO" id="GO:0005737">
    <property type="term" value="C:cytoplasm"/>
    <property type="evidence" value="ECO:0007669"/>
    <property type="project" value="TreeGrafter"/>
</dbReference>
<evidence type="ECO:0000256" key="5">
    <source>
        <dbReference type="ARBA" id="ARBA00022727"/>
    </source>
</evidence>
<evidence type="ECO:0000259" key="12">
    <source>
        <dbReference type="Pfam" id="PF02223"/>
    </source>
</evidence>
<dbReference type="OrthoDB" id="9774907at2"/>
<evidence type="ECO:0000256" key="4">
    <source>
        <dbReference type="ARBA" id="ARBA00022679"/>
    </source>
</evidence>
<dbReference type="RefSeq" id="WP_073184405.1">
    <property type="nucleotide sequence ID" value="NZ_FQXI01000006.1"/>
</dbReference>
<dbReference type="InterPro" id="IPR027417">
    <property type="entry name" value="P-loop_NTPase"/>
</dbReference>
<dbReference type="InterPro" id="IPR018094">
    <property type="entry name" value="Thymidylate_kinase"/>
</dbReference>
<dbReference type="GO" id="GO:0006235">
    <property type="term" value="P:dTTP biosynthetic process"/>
    <property type="evidence" value="ECO:0007669"/>
    <property type="project" value="UniProtKB-UniRule"/>
</dbReference>
<dbReference type="AlphaFoldDB" id="A0A1M5RZ98"/>
<organism evidence="13 14">
    <name type="scientific">Anaerosphaera aminiphila DSM 21120</name>
    <dbReference type="NCBI Taxonomy" id="1120995"/>
    <lineage>
        <taxon>Bacteria</taxon>
        <taxon>Bacillati</taxon>
        <taxon>Bacillota</taxon>
        <taxon>Tissierellia</taxon>
        <taxon>Tissierellales</taxon>
        <taxon>Peptoniphilaceae</taxon>
        <taxon>Anaerosphaera</taxon>
    </lineage>
</organism>
<evidence type="ECO:0000256" key="8">
    <source>
        <dbReference type="ARBA" id="ARBA00022840"/>
    </source>
</evidence>
<dbReference type="FunFam" id="3.40.50.300:FF:000225">
    <property type="entry name" value="Thymidylate kinase"/>
    <property type="match status" value="1"/>
</dbReference>
<dbReference type="STRING" id="1120995.SAMN02745245_01042"/>
<gene>
    <name evidence="11" type="primary">tmk</name>
    <name evidence="13" type="ORF">SAMN02745245_01042</name>
</gene>
<comment type="similarity">
    <text evidence="1 11">Belongs to the thymidylate kinase family.</text>
</comment>
<evidence type="ECO:0000256" key="10">
    <source>
        <dbReference type="ARBA" id="ARBA00057735"/>
    </source>
</evidence>
<dbReference type="GO" id="GO:0004550">
    <property type="term" value="F:nucleoside diphosphate kinase activity"/>
    <property type="evidence" value="ECO:0007669"/>
    <property type="project" value="TreeGrafter"/>
</dbReference>
<evidence type="ECO:0000256" key="3">
    <source>
        <dbReference type="ARBA" id="ARBA00017144"/>
    </source>
</evidence>
<dbReference type="EMBL" id="FQXI01000006">
    <property type="protein sequence ID" value="SHH31133.1"/>
    <property type="molecule type" value="Genomic_DNA"/>
</dbReference>
<evidence type="ECO:0000256" key="2">
    <source>
        <dbReference type="ARBA" id="ARBA00012980"/>
    </source>
</evidence>
<dbReference type="GO" id="GO:0006233">
    <property type="term" value="P:dTDP biosynthetic process"/>
    <property type="evidence" value="ECO:0007669"/>
    <property type="project" value="InterPro"/>
</dbReference>
<dbReference type="SUPFAM" id="SSF52540">
    <property type="entry name" value="P-loop containing nucleoside triphosphate hydrolases"/>
    <property type="match status" value="1"/>
</dbReference>
<dbReference type="HAMAP" id="MF_00165">
    <property type="entry name" value="Thymidylate_kinase"/>
    <property type="match status" value="1"/>
</dbReference>
<sequence>MSGIFVTFEGPDGSGKSTIAEMVYENLKDQYSIIRTREPGGTEISEKIRDLILDTANVEMTSRTEALLYAASRAQHVEEKIVPALESGVTVLCERFVLSSIAYQGYGRGLGEESIVMINEFATGGIKPDIVFLFDVGDNASENRKIKLGGDRLETSGDLFHSRVRSAYEELSKRDKFYVIDATKSIEEVFNSCMEVLKAKLEENI</sequence>
<dbReference type="Gene3D" id="3.40.50.300">
    <property type="entry name" value="P-loop containing nucleotide triphosphate hydrolases"/>
    <property type="match status" value="1"/>
</dbReference>
<dbReference type="Proteomes" id="UP000184032">
    <property type="component" value="Unassembled WGS sequence"/>
</dbReference>
<evidence type="ECO:0000256" key="11">
    <source>
        <dbReference type="HAMAP-Rule" id="MF_00165"/>
    </source>
</evidence>
<keyword evidence="7 11" id="KW-0418">Kinase</keyword>